<keyword evidence="6 12" id="KW-0547">Nucleotide-binding</keyword>
<dbReference type="Pfam" id="PF02403">
    <property type="entry name" value="Seryl_tRNA_N"/>
    <property type="match status" value="1"/>
</dbReference>
<evidence type="ECO:0000256" key="9">
    <source>
        <dbReference type="ARBA" id="ARBA00023146"/>
    </source>
</evidence>
<comment type="catalytic activity">
    <reaction evidence="10 12">
        <text>tRNA(Sec) + L-serine + ATP = L-seryl-tRNA(Sec) + AMP + diphosphate + H(+)</text>
        <dbReference type="Rhea" id="RHEA:42580"/>
        <dbReference type="Rhea" id="RHEA-COMP:9742"/>
        <dbReference type="Rhea" id="RHEA-COMP:10128"/>
        <dbReference type="ChEBI" id="CHEBI:15378"/>
        <dbReference type="ChEBI" id="CHEBI:30616"/>
        <dbReference type="ChEBI" id="CHEBI:33019"/>
        <dbReference type="ChEBI" id="CHEBI:33384"/>
        <dbReference type="ChEBI" id="CHEBI:78442"/>
        <dbReference type="ChEBI" id="CHEBI:78533"/>
        <dbReference type="ChEBI" id="CHEBI:456215"/>
        <dbReference type="EC" id="6.1.1.11"/>
    </reaction>
</comment>
<dbReference type="GO" id="GO:0005524">
    <property type="term" value="F:ATP binding"/>
    <property type="evidence" value="ECO:0007669"/>
    <property type="project" value="UniProtKB-UniRule"/>
</dbReference>
<comment type="function">
    <text evidence="12">Catalyzes the attachment of serine to tRNA(Ser). Is also able to aminoacylate tRNA(Sec) with serine, to form the misacylated tRNA L-seryl-tRNA(Sec), which will be further converted into selenocysteinyl-tRNA(Sec).</text>
</comment>
<comment type="similarity">
    <text evidence="3 12">Belongs to the class-II aminoacyl-tRNA synthetase family. Type-1 seryl-tRNA synthetase subfamily.</text>
</comment>
<comment type="domain">
    <text evidence="12">Consists of two distinct domains, a catalytic core and a N-terminal extension that is involved in tRNA binding.</text>
</comment>
<evidence type="ECO:0000259" key="16">
    <source>
        <dbReference type="PROSITE" id="PS50862"/>
    </source>
</evidence>
<comment type="subcellular location">
    <subcellularLocation>
        <location evidence="1 12">Cytoplasm</location>
    </subcellularLocation>
</comment>
<feature type="compositionally biased region" description="Polar residues" evidence="15">
    <location>
        <begin position="40"/>
        <end position="57"/>
    </location>
</feature>
<name>A0A6F8VCX9_9PROT</name>
<evidence type="ECO:0000313" key="18">
    <source>
        <dbReference type="Proteomes" id="UP000502260"/>
    </source>
</evidence>
<dbReference type="Pfam" id="PF00587">
    <property type="entry name" value="tRNA-synt_2b"/>
    <property type="match status" value="1"/>
</dbReference>
<dbReference type="InterPro" id="IPR033729">
    <property type="entry name" value="SerRS_core"/>
</dbReference>
<feature type="binding site" evidence="12 14">
    <location>
        <begin position="351"/>
        <end position="354"/>
    </location>
    <ligand>
        <name>ATP</name>
        <dbReference type="ChEBI" id="CHEBI:30616"/>
    </ligand>
</feature>
<organism evidence="17 18">
    <name type="scientific">Sulfurimicrobium lacus</name>
    <dbReference type="NCBI Taxonomy" id="2715678"/>
    <lineage>
        <taxon>Bacteria</taxon>
        <taxon>Pseudomonadati</taxon>
        <taxon>Pseudomonadota</taxon>
        <taxon>Betaproteobacteria</taxon>
        <taxon>Nitrosomonadales</taxon>
        <taxon>Sulfuricellaceae</taxon>
        <taxon>Sulfurimicrobium</taxon>
    </lineage>
</organism>
<dbReference type="AlphaFoldDB" id="A0A6F8VCX9"/>
<keyword evidence="5 12" id="KW-0436">Ligase</keyword>
<gene>
    <name evidence="12 17" type="primary">serS</name>
    <name evidence="17" type="ORF">SKTS_20760</name>
</gene>
<dbReference type="Gene3D" id="3.30.930.10">
    <property type="entry name" value="Bira Bifunctional Protein, Domain 2"/>
    <property type="match status" value="1"/>
</dbReference>
<comment type="subunit">
    <text evidence="12">Homodimer. The tRNA molecule binds across the dimer.</text>
</comment>
<reference evidence="18" key="1">
    <citation type="submission" date="2020-03" db="EMBL/GenBank/DDBJ databases">
        <title>Complete genome sequence of sulfur-oxidizing bacterium skT11.</title>
        <authorList>
            <person name="Kanda M."/>
            <person name="Kojima H."/>
            <person name="Fukui M."/>
        </authorList>
    </citation>
    <scope>NUCLEOTIDE SEQUENCE [LARGE SCALE GENOMIC DNA]</scope>
    <source>
        <strain evidence="18">skT11</strain>
    </source>
</reference>
<comment type="caution">
    <text evidence="12">Lacks conserved residue(s) required for the propagation of feature annotation.</text>
</comment>
<feature type="binding site" evidence="12 13">
    <location>
        <position position="287"/>
    </location>
    <ligand>
        <name>L-serine</name>
        <dbReference type="ChEBI" id="CHEBI:33384"/>
    </ligand>
</feature>
<feature type="binding site" evidence="13">
    <location>
        <position position="233"/>
    </location>
    <ligand>
        <name>L-serine</name>
        <dbReference type="ChEBI" id="CHEBI:33384"/>
    </ligand>
</feature>
<evidence type="ECO:0000256" key="14">
    <source>
        <dbReference type="PIRSR" id="PIRSR001529-2"/>
    </source>
</evidence>
<comment type="catalytic activity">
    <reaction evidence="11 12">
        <text>tRNA(Ser) + L-serine + ATP = L-seryl-tRNA(Ser) + AMP + diphosphate + H(+)</text>
        <dbReference type="Rhea" id="RHEA:12292"/>
        <dbReference type="Rhea" id="RHEA-COMP:9669"/>
        <dbReference type="Rhea" id="RHEA-COMP:9703"/>
        <dbReference type="ChEBI" id="CHEBI:15378"/>
        <dbReference type="ChEBI" id="CHEBI:30616"/>
        <dbReference type="ChEBI" id="CHEBI:33019"/>
        <dbReference type="ChEBI" id="CHEBI:33384"/>
        <dbReference type="ChEBI" id="CHEBI:78442"/>
        <dbReference type="ChEBI" id="CHEBI:78533"/>
        <dbReference type="ChEBI" id="CHEBI:456215"/>
        <dbReference type="EC" id="6.1.1.11"/>
    </reaction>
</comment>
<evidence type="ECO:0000256" key="12">
    <source>
        <dbReference type="HAMAP-Rule" id="MF_00176"/>
    </source>
</evidence>
<dbReference type="SUPFAM" id="SSF46589">
    <property type="entry name" value="tRNA-binding arm"/>
    <property type="match status" value="1"/>
</dbReference>
<dbReference type="EMBL" id="AP022853">
    <property type="protein sequence ID" value="BCB27190.1"/>
    <property type="molecule type" value="Genomic_DNA"/>
</dbReference>
<accession>A0A6F8VCX9</accession>
<protein>
    <recommendedName>
        <fullName evidence="12">Serine--tRNA ligase</fullName>
        <ecNumber evidence="12">6.1.1.11</ecNumber>
    </recommendedName>
    <alternativeName>
        <fullName evidence="12">Seryl-tRNA synthetase</fullName>
        <shortName evidence="12">SerRS</shortName>
    </alternativeName>
    <alternativeName>
        <fullName evidence="12">Seryl-tRNA(Ser/Sec) synthetase</fullName>
    </alternativeName>
</protein>
<evidence type="ECO:0000256" key="8">
    <source>
        <dbReference type="ARBA" id="ARBA00022917"/>
    </source>
</evidence>
<dbReference type="EC" id="6.1.1.11" evidence="12"/>
<keyword evidence="8 12" id="KW-0648">Protein biosynthesis</keyword>
<dbReference type="CDD" id="cd00770">
    <property type="entry name" value="SerRS_core"/>
    <property type="match status" value="1"/>
</dbReference>
<dbReference type="KEGG" id="slac:SKTS_20760"/>
<dbReference type="InterPro" id="IPR015866">
    <property type="entry name" value="Ser-tRNA-synth_1_N"/>
</dbReference>
<evidence type="ECO:0000256" key="13">
    <source>
        <dbReference type="PIRSR" id="PIRSR001529-1"/>
    </source>
</evidence>
<evidence type="ECO:0000313" key="17">
    <source>
        <dbReference type="EMBL" id="BCB27190.1"/>
    </source>
</evidence>
<evidence type="ECO:0000256" key="6">
    <source>
        <dbReference type="ARBA" id="ARBA00022741"/>
    </source>
</evidence>
<dbReference type="GO" id="GO:0005737">
    <property type="term" value="C:cytoplasm"/>
    <property type="evidence" value="ECO:0007669"/>
    <property type="project" value="UniProtKB-SubCell"/>
</dbReference>
<dbReference type="InterPro" id="IPR042103">
    <property type="entry name" value="SerRS_1_N_sf"/>
</dbReference>
<evidence type="ECO:0000256" key="4">
    <source>
        <dbReference type="ARBA" id="ARBA00022490"/>
    </source>
</evidence>
<dbReference type="InterPro" id="IPR006195">
    <property type="entry name" value="aa-tRNA-synth_II"/>
</dbReference>
<dbReference type="PANTHER" id="PTHR43697">
    <property type="entry name" value="SERYL-TRNA SYNTHETASE"/>
    <property type="match status" value="1"/>
</dbReference>
<evidence type="ECO:0000256" key="5">
    <source>
        <dbReference type="ARBA" id="ARBA00022598"/>
    </source>
</evidence>
<feature type="region of interest" description="Disordered" evidence="15">
    <location>
        <begin position="38"/>
        <end position="61"/>
    </location>
</feature>
<dbReference type="NCBIfam" id="TIGR00414">
    <property type="entry name" value="serS"/>
    <property type="match status" value="1"/>
</dbReference>
<evidence type="ECO:0000256" key="3">
    <source>
        <dbReference type="ARBA" id="ARBA00010728"/>
    </source>
</evidence>
<sequence>MLDIQLIRNDLEDVARRLESRGFTLDTVAFQELEQDRKVTQTSTQELQAKRNATSKQIGHAKSKGEDVSAIMAEVANLGDELKAAEDKLGFIQLKMQELLSGIPNLPHENVPVGKSEADNVEVRRVGVPRSFDFAPKDHVDVGEGLKQLDFATAGKISGARFTLLKGQMARMHRALAQFMLDVHTQEHGYTEVYVPYLVNADSMRGTGQLPKFEADLFSVQKNENEKLYLIPTAEVPVTNMVRDEIVAAEDLPLKFVSHTPCFRSEAGSYGRDTRGMIRQHQFDKVELVQMVRPEDSYQALEALTCHAESILKRLELPYRVMALCSGDMGFSAAKTYDLEVWLPAQNTYREISSCSNFEAFQARRMQARFRGDKGKPELLHTLNGSGLAVGRTLVAILENYQNADGSVSVPAALQPYLGGMQKLEA</sequence>
<feature type="binding site" evidence="12 14">
    <location>
        <begin position="264"/>
        <end position="266"/>
    </location>
    <ligand>
        <name>ATP</name>
        <dbReference type="ChEBI" id="CHEBI:30616"/>
    </ligand>
</feature>
<dbReference type="RefSeq" id="WP_173064365.1">
    <property type="nucleotide sequence ID" value="NZ_AP022853.1"/>
</dbReference>
<evidence type="ECO:0000256" key="15">
    <source>
        <dbReference type="SAM" id="MobiDB-lite"/>
    </source>
</evidence>
<keyword evidence="7 12" id="KW-0067">ATP-binding</keyword>
<feature type="domain" description="Aminoacyl-transfer RNA synthetases class-II family profile" evidence="16">
    <location>
        <begin position="171"/>
        <end position="411"/>
    </location>
</feature>
<dbReference type="GO" id="GO:0006434">
    <property type="term" value="P:seryl-tRNA aminoacylation"/>
    <property type="evidence" value="ECO:0007669"/>
    <property type="project" value="UniProtKB-UniRule"/>
</dbReference>
<dbReference type="PIRSF" id="PIRSF001529">
    <property type="entry name" value="Ser-tRNA-synth_IIa"/>
    <property type="match status" value="1"/>
</dbReference>
<dbReference type="InterPro" id="IPR045864">
    <property type="entry name" value="aa-tRNA-synth_II/BPL/LPL"/>
</dbReference>
<evidence type="ECO:0000256" key="10">
    <source>
        <dbReference type="ARBA" id="ARBA00047929"/>
    </source>
</evidence>
<dbReference type="Gene3D" id="1.10.287.40">
    <property type="entry name" value="Serine-tRNA synthetase, tRNA binding domain"/>
    <property type="match status" value="1"/>
</dbReference>
<dbReference type="InterPro" id="IPR002314">
    <property type="entry name" value="aa-tRNA-synt_IIb"/>
</dbReference>
<dbReference type="SUPFAM" id="SSF55681">
    <property type="entry name" value="Class II aaRS and biotin synthetases"/>
    <property type="match status" value="1"/>
</dbReference>
<keyword evidence="18" id="KW-1185">Reference proteome</keyword>
<feature type="binding site" evidence="12">
    <location>
        <begin position="233"/>
        <end position="235"/>
    </location>
    <ligand>
        <name>L-serine</name>
        <dbReference type="ChEBI" id="CHEBI:33384"/>
    </ligand>
</feature>
<dbReference type="HAMAP" id="MF_00176">
    <property type="entry name" value="Ser_tRNA_synth_type1"/>
    <property type="match status" value="1"/>
</dbReference>
<dbReference type="InterPro" id="IPR010978">
    <property type="entry name" value="tRNA-bd_arm"/>
</dbReference>
<evidence type="ECO:0000256" key="11">
    <source>
        <dbReference type="ARBA" id="ARBA00048823"/>
    </source>
</evidence>
<dbReference type="GO" id="GO:0004828">
    <property type="term" value="F:serine-tRNA ligase activity"/>
    <property type="evidence" value="ECO:0007669"/>
    <property type="project" value="UniProtKB-UniRule"/>
</dbReference>
<dbReference type="GO" id="GO:0016260">
    <property type="term" value="P:selenocysteine biosynthetic process"/>
    <property type="evidence" value="ECO:0007669"/>
    <property type="project" value="UniProtKB-UniRule"/>
</dbReference>
<dbReference type="Proteomes" id="UP000502260">
    <property type="component" value="Chromosome"/>
</dbReference>
<evidence type="ECO:0000256" key="1">
    <source>
        <dbReference type="ARBA" id="ARBA00004496"/>
    </source>
</evidence>
<dbReference type="UniPathway" id="UPA00906">
    <property type="reaction ID" value="UER00895"/>
</dbReference>
<dbReference type="PRINTS" id="PR00981">
    <property type="entry name" value="TRNASYNTHSER"/>
</dbReference>
<keyword evidence="4 12" id="KW-0963">Cytoplasm</keyword>
<dbReference type="PANTHER" id="PTHR43697:SF1">
    <property type="entry name" value="SERINE--TRNA LIGASE"/>
    <property type="match status" value="1"/>
</dbReference>
<evidence type="ECO:0000256" key="7">
    <source>
        <dbReference type="ARBA" id="ARBA00022840"/>
    </source>
</evidence>
<dbReference type="PROSITE" id="PS50862">
    <property type="entry name" value="AA_TRNA_LIGASE_II"/>
    <property type="match status" value="1"/>
</dbReference>
<keyword evidence="9 12" id="KW-0030">Aminoacyl-tRNA synthetase</keyword>
<feature type="binding site" evidence="12">
    <location>
        <position position="386"/>
    </location>
    <ligand>
        <name>L-serine</name>
        <dbReference type="ChEBI" id="CHEBI:33384"/>
    </ligand>
</feature>
<feature type="binding site" evidence="13">
    <location>
        <position position="264"/>
    </location>
    <ligand>
        <name>L-serine</name>
        <dbReference type="ChEBI" id="CHEBI:33384"/>
    </ligand>
</feature>
<proteinExistence type="inferred from homology"/>
<feature type="binding site" evidence="13">
    <location>
        <position position="384"/>
    </location>
    <ligand>
        <name>L-serine</name>
        <dbReference type="ChEBI" id="CHEBI:33384"/>
    </ligand>
</feature>
<comment type="pathway">
    <text evidence="2 12">Aminoacyl-tRNA biosynthesis; selenocysteinyl-tRNA(Sec) biosynthesis; L-seryl-tRNA(Sec) from L-serine and tRNA(Sec): step 1/1.</text>
</comment>
<dbReference type="InterPro" id="IPR002317">
    <property type="entry name" value="Ser-tRNA-ligase_type_1"/>
</dbReference>
<evidence type="ECO:0000256" key="2">
    <source>
        <dbReference type="ARBA" id="ARBA00005045"/>
    </source>
</evidence>